<dbReference type="Pfam" id="PF00561">
    <property type="entry name" value="Abhydrolase_1"/>
    <property type="match status" value="1"/>
</dbReference>
<dbReference type="Gene3D" id="3.40.50.1820">
    <property type="entry name" value="alpha/beta hydrolase"/>
    <property type="match status" value="1"/>
</dbReference>
<organism evidence="2 3">
    <name type="scientific">Spirulina subsalsa FACHB-351</name>
    <dbReference type="NCBI Taxonomy" id="234711"/>
    <lineage>
        <taxon>Bacteria</taxon>
        <taxon>Bacillati</taxon>
        <taxon>Cyanobacteriota</taxon>
        <taxon>Cyanophyceae</taxon>
        <taxon>Spirulinales</taxon>
        <taxon>Spirulinaceae</taxon>
        <taxon>Spirulina</taxon>
    </lineage>
</organism>
<sequence>MPSNWWETTFPQGQQSLIIPDATGREVKIAYGEKGTGQPLLLVHGIGSWSYSWRHLIDPLAQSFRVICVDLKGNGFSDKPQQIEPIGHEIIELQRVIRALCDQPVILIAQSLGALISLGLVEEYPQLCEKMVLINVPIFLDTLPSWWMPAIARLPFSLIQWFDQARLSKPLAPLIREITRFSRRELVTDPSLITLEDVYWITYPYIEFPGAIAQYGQALQQACREIESLVQQKPNTIRNIQAKLPQITQPTLLLWGDQDHWFPLPQGKTLQQALPNAQLQILPNCGHDAAASCPQPILEALTPFLPLP</sequence>
<reference evidence="2 3" key="1">
    <citation type="submission" date="2021-08" db="EMBL/GenBank/DDBJ databases">
        <title>Draft genome sequence of Spirulina subsalsa with high tolerance to salinity and hype-accumulation of phycocyanin.</title>
        <authorList>
            <person name="Pei H."/>
            <person name="Jiang L."/>
        </authorList>
    </citation>
    <scope>NUCLEOTIDE SEQUENCE [LARGE SCALE GENOMIC DNA]</scope>
    <source>
        <strain evidence="2 3">FACHB-351</strain>
    </source>
</reference>
<dbReference type="PRINTS" id="PR00111">
    <property type="entry name" value="ABHYDROLASE"/>
</dbReference>
<evidence type="ECO:0000313" key="2">
    <source>
        <dbReference type="EMBL" id="MCW6035099.1"/>
    </source>
</evidence>
<dbReference type="Proteomes" id="UP001526426">
    <property type="component" value="Unassembled WGS sequence"/>
</dbReference>
<dbReference type="EMBL" id="JAIHOM010000007">
    <property type="protein sequence ID" value="MCW6035099.1"/>
    <property type="molecule type" value="Genomic_DNA"/>
</dbReference>
<accession>A0ABT3L0S3</accession>
<proteinExistence type="predicted"/>
<dbReference type="PANTHER" id="PTHR46438">
    <property type="entry name" value="ALPHA/BETA-HYDROLASES SUPERFAMILY PROTEIN"/>
    <property type="match status" value="1"/>
</dbReference>
<dbReference type="PANTHER" id="PTHR46438:SF11">
    <property type="entry name" value="LIPASE-RELATED"/>
    <property type="match status" value="1"/>
</dbReference>
<evidence type="ECO:0000259" key="1">
    <source>
        <dbReference type="Pfam" id="PF00561"/>
    </source>
</evidence>
<comment type="caution">
    <text evidence="2">The sequence shown here is derived from an EMBL/GenBank/DDBJ whole genome shotgun (WGS) entry which is preliminary data.</text>
</comment>
<keyword evidence="3" id="KW-1185">Reference proteome</keyword>
<protein>
    <submittedName>
        <fullName evidence="2">Alpha/beta hydrolase</fullName>
    </submittedName>
</protein>
<dbReference type="InterPro" id="IPR000073">
    <property type="entry name" value="AB_hydrolase_1"/>
</dbReference>
<evidence type="ECO:0000313" key="3">
    <source>
        <dbReference type="Proteomes" id="UP001526426"/>
    </source>
</evidence>
<dbReference type="RefSeq" id="WP_265262763.1">
    <property type="nucleotide sequence ID" value="NZ_JAIHOM010000007.1"/>
</dbReference>
<dbReference type="GO" id="GO:0016787">
    <property type="term" value="F:hydrolase activity"/>
    <property type="evidence" value="ECO:0007669"/>
    <property type="project" value="UniProtKB-KW"/>
</dbReference>
<keyword evidence="2" id="KW-0378">Hydrolase</keyword>
<name>A0ABT3L0S3_9CYAN</name>
<dbReference type="InterPro" id="IPR029058">
    <property type="entry name" value="AB_hydrolase_fold"/>
</dbReference>
<gene>
    <name evidence="2" type="ORF">K4A83_02275</name>
</gene>
<dbReference type="SUPFAM" id="SSF53474">
    <property type="entry name" value="alpha/beta-Hydrolases"/>
    <property type="match status" value="1"/>
</dbReference>
<feature type="domain" description="AB hydrolase-1" evidence="1">
    <location>
        <begin position="39"/>
        <end position="289"/>
    </location>
</feature>